<feature type="compositionally biased region" description="Basic and acidic residues" evidence="2">
    <location>
        <begin position="36"/>
        <end position="45"/>
    </location>
</feature>
<dbReference type="Pfam" id="PF25939">
    <property type="entry name" value="DUF7982"/>
    <property type="match status" value="1"/>
</dbReference>
<dbReference type="EMBL" id="JBHSAQ010000010">
    <property type="protein sequence ID" value="MFC3959114.1"/>
    <property type="molecule type" value="Genomic_DNA"/>
</dbReference>
<reference evidence="5 6" key="1">
    <citation type="journal article" date="2019" name="Int. J. Syst. Evol. Microbiol.">
        <title>The Global Catalogue of Microorganisms (GCM) 10K type strain sequencing project: providing services to taxonomists for standard genome sequencing and annotation.</title>
        <authorList>
            <consortium name="The Broad Institute Genomics Platform"/>
            <consortium name="The Broad Institute Genome Sequencing Center for Infectious Disease"/>
            <person name="Wu L."/>
            <person name="Ma J."/>
        </authorList>
    </citation>
    <scope>NUCLEOTIDE SEQUENCE [LARGE SCALE GENOMIC DNA]</scope>
    <source>
        <strain evidence="5 6">IBRC-M 10256</strain>
    </source>
</reference>
<dbReference type="RefSeq" id="WP_256533488.1">
    <property type="nucleotide sequence ID" value="NZ_CP101824.1"/>
</dbReference>
<accession>A0ABD5NRA8</accession>
<dbReference type="AlphaFoldDB" id="A0ABD5NRA8"/>
<dbReference type="Proteomes" id="UP001595846">
    <property type="component" value="Unassembled WGS sequence"/>
</dbReference>
<evidence type="ECO:0000259" key="4">
    <source>
        <dbReference type="Pfam" id="PF25939"/>
    </source>
</evidence>
<keyword evidence="3" id="KW-1133">Transmembrane helix</keyword>
<dbReference type="GeneID" id="73902618"/>
<proteinExistence type="predicted"/>
<evidence type="ECO:0000256" key="3">
    <source>
        <dbReference type="SAM" id="Phobius"/>
    </source>
</evidence>
<name>A0ABD5NRA8_9EURY</name>
<keyword evidence="3" id="KW-0472">Membrane</keyword>
<evidence type="ECO:0000313" key="6">
    <source>
        <dbReference type="Proteomes" id="UP001595846"/>
    </source>
</evidence>
<keyword evidence="1" id="KW-0175">Coiled coil</keyword>
<evidence type="ECO:0000256" key="1">
    <source>
        <dbReference type="SAM" id="Coils"/>
    </source>
</evidence>
<feature type="transmembrane region" description="Helical" evidence="3">
    <location>
        <begin position="132"/>
        <end position="150"/>
    </location>
</feature>
<evidence type="ECO:0000256" key="2">
    <source>
        <dbReference type="SAM" id="MobiDB-lite"/>
    </source>
</evidence>
<protein>
    <recommendedName>
        <fullName evidence="4">DUF7982 domain-containing protein</fullName>
    </recommendedName>
</protein>
<feature type="domain" description="DUF7982" evidence="4">
    <location>
        <begin position="77"/>
        <end position="339"/>
    </location>
</feature>
<evidence type="ECO:0000313" key="5">
    <source>
        <dbReference type="EMBL" id="MFC3959114.1"/>
    </source>
</evidence>
<keyword evidence="6" id="KW-1185">Reference proteome</keyword>
<dbReference type="InterPro" id="IPR058288">
    <property type="entry name" value="DUF7982"/>
</dbReference>
<feature type="coiled-coil region" evidence="1">
    <location>
        <begin position="76"/>
        <end position="103"/>
    </location>
</feature>
<feature type="region of interest" description="Disordered" evidence="2">
    <location>
        <begin position="1"/>
        <end position="71"/>
    </location>
</feature>
<keyword evidence="3" id="KW-0812">Transmembrane</keyword>
<feature type="compositionally biased region" description="Basic and acidic residues" evidence="2">
    <location>
        <begin position="1"/>
        <end position="21"/>
    </location>
</feature>
<feature type="transmembrane region" description="Helical" evidence="3">
    <location>
        <begin position="109"/>
        <end position="126"/>
    </location>
</feature>
<sequence length="344" mass="35903">MSDRRTSGHDESTGAHTRPDETDTQQAPADDAPGGPREDGERTDPGDTTDTGGARRTDGDGATAGGDPTELADAPAETLAAQVELLTEENRRLRREYARARRSRYRRTAAGLGLLGAAAALAGLVVPAGREVLVVIGAIGLFGGLLTYYVTPERFVAASTGERVYAALASNHAALVDELGLREERYYLPDRSGRGPRLYVPQLAAHELPEGQSGPIVTDADARGLLVEPTGADLYAAFADAAVDDPGSDAGVATHLADAVVTQFELARHADASIDASANGTGGRVTVAVSDAAFGPLDRFDHPIPSVLAVGLATALTRPVECSVSPGDDRADWLVTVHWDGTDY</sequence>
<comment type="caution">
    <text evidence="5">The sequence shown here is derived from an EMBL/GenBank/DDBJ whole genome shotgun (WGS) entry which is preliminary data.</text>
</comment>
<gene>
    <name evidence="5" type="ORF">ACFOUR_12140</name>
</gene>
<organism evidence="5 6">
    <name type="scientific">Halovivax cerinus</name>
    <dbReference type="NCBI Taxonomy" id="1487865"/>
    <lineage>
        <taxon>Archaea</taxon>
        <taxon>Methanobacteriati</taxon>
        <taxon>Methanobacteriota</taxon>
        <taxon>Stenosarchaea group</taxon>
        <taxon>Halobacteria</taxon>
        <taxon>Halobacteriales</taxon>
        <taxon>Natrialbaceae</taxon>
        <taxon>Halovivax</taxon>
    </lineage>
</organism>